<reference evidence="2 3" key="1">
    <citation type="submission" date="2014-02" db="EMBL/GenBank/DDBJ databases">
        <title>Transposable element dynamics among asymbiotic and ectomycorrhizal Amanita fungi.</title>
        <authorList>
            <consortium name="DOE Joint Genome Institute"/>
            <person name="Hess J."/>
            <person name="Skrede I."/>
            <person name="Wolfe B."/>
            <person name="LaButti K."/>
            <person name="Ohm R.A."/>
            <person name="Grigoriev I.V."/>
            <person name="Pringle A."/>
        </authorList>
    </citation>
    <scope>NUCLEOTIDE SEQUENCE [LARGE SCALE GENOMIC DNA]</scope>
    <source>
        <strain evidence="2 3">SKay4041</strain>
    </source>
</reference>
<protein>
    <recommendedName>
        <fullName evidence="4">DUF202 domain-containing protein</fullName>
    </recommendedName>
</protein>
<gene>
    <name evidence="2" type="ORF">AMATHDRAFT_141784</name>
</gene>
<dbReference type="EMBL" id="KZ301984">
    <property type="protein sequence ID" value="PFH51836.1"/>
    <property type="molecule type" value="Genomic_DNA"/>
</dbReference>
<keyword evidence="1" id="KW-1133">Transmembrane helix</keyword>
<evidence type="ECO:0000256" key="1">
    <source>
        <dbReference type="SAM" id="Phobius"/>
    </source>
</evidence>
<keyword evidence="1" id="KW-0472">Membrane</keyword>
<feature type="transmembrane region" description="Helical" evidence="1">
    <location>
        <begin position="69"/>
        <end position="88"/>
    </location>
</feature>
<organism evidence="2 3">
    <name type="scientific">Amanita thiersii Skay4041</name>
    <dbReference type="NCBI Taxonomy" id="703135"/>
    <lineage>
        <taxon>Eukaryota</taxon>
        <taxon>Fungi</taxon>
        <taxon>Dikarya</taxon>
        <taxon>Basidiomycota</taxon>
        <taxon>Agaricomycotina</taxon>
        <taxon>Agaricomycetes</taxon>
        <taxon>Agaricomycetidae</taxon>
        <taxon>Agaricales</taxon>
        <taxon>Pluteineae</taxon>
        <taxon>Amanitaceae</taxon>
        <taxon>Amanita</taxon>
    </lineage>
</organism>
<dbReference type="AlphaFoldDB" id="A0A2A9NVM0"/>
<sequence>MATAHLVRNEGSAARDFCMLERNLLSHMKLALLLSLLSSSFLLRTRLFIDEPQNAEDDLNYEIYGLPLSIVQYAAAVITVIGGVWEFYNGHRDFRLARAFLSAPKIHLVMMGVVSAIIFGTCVTLLAAD</sequence>
<evidence type="ECO:0008006" key="4">
    <source>
        <dbReference type="Google" id="ProtNLM"/>
    </source>
</evidence>
<keyword evidence="1" id="KW-0812">Transmembrane</keyword>
<feature type="transmembrane region" description="Helical" evidence="1">
    <location>
        <begin position="108"/>
        <end position="128"/>
    </location>
</feature>
<dbReference type="Proteomes" id="UP000242287">
    <property type="component" value="Unassembled WGS sequence"/>
</dbReference>
<feature type="transmembrane region" description="Helical" evidence="1">
    <location>
        <begin position="30"/>
        <end position="49"/>
    </location>
</feature>
<name>A0A2A9NVM0_9AGAR</name>
<evidence type="ECO:0000313" key="3">
    <source>
        <dbReference type="Proteomes" id="UP000242287"/>
    </source>
</evidence>
<dbReference type="OrthoDB" id="5525680at2759"/>
<accession>A0A2A9NVM0</accession>
<evidence type="ECO:0000313" key="2">
    <source>
        <dbReference type="EMBL" id="PFH51836.1"/>
    </source>
</evidence>
<keyword evidence="3" id="KW-1185">Reference proteome</keyword>
<proteinExistence type="predicted"/>